<dbReference type="InterPro" id="IPR001254">
    <property type="entry name" value="Trypsin_dom"/>
</dbReference>
<dbReference type="GO" id="GO:0004252">
    <property type="term" value="F:serine-type endopeptidase activity"/>
    <property type="evidence" value="ECO:0007669"/>
    <property type="project" value="InterPro"/>
</dbReference>
<reference evidence="9" key="1">
    <citation type="submission" date="2022-08" db="UniProtKB">
        <authorList>
            <consortium name="EnsemblMetazoa"/>
        </authorList>
    </citation>
    <scope>IDENTIFICATION</scope>
    <source>
        <strain evidence="9">EBRO</strain>
    </source>
</reference>
<keyword evidence="7" id="KW-0325">Glycoprotein</keyword>
<dbReference type="GO" id="GO:0005576">
    <property type="term" value="C:extracellular region"/>
    <property type="evidence" value="ECO:0007669"/>
    <property type="project" value="UniProtKB-SubCell"/>
</dbReference>
<comment type="similarity">
    <text evidence="8">Belongs to the peptidase S1 family. CLIP subfamily.</text>
</comment>
<accession>A0A182JDL8</accession>
<sequence length="132" mass="15030">MSIQPICLPLTPIIPSRIHEPIAYNTLWPFEAVRPKQIQMKYVPHAACEQFTKNQLTLHEGQICAKYRYPIATRLVAGSGSPLLVEHFDLTFLLGILSIGLPNATYIEPYVYVNISTHVKWIHDTILSDMEK</sequence>
<dbReference type="GO" id="GO:0045087">
    <property type="term" value="P:innate immune response"/>
    <property type="evidence" value="ECO:0007669"/>
    <property type="project" value="UniProtKB-KW"/>
</dbReference>
<evidence type="ECO:0000256" key="8">
    <source>
        <dbReference type="ARBA" id="ARBA00024195"/>
    </source>
</evidence>
<evidence type="ECO:0000256" key="2">
    <source>
        <dbReference type="ARBA" id="ARBA00022525"/>
    </source>
</evidence>
<organism evidence="9">
    <name type="scientific">Anopheles atroparvus</name>
    <name type="common">European mosquito</name>
    <dbReference type="NCBI Taxonomy" id="41427"/>
    <lineage>
        <taxon>Eukaryota</taxon>
        <taxon>Metazoa</taxon>
        <taxon>Ecdysozoa</taxon>
        <taxon>Arthropoda</taxon>
        <taxon>Hexapoda</taxon>
        <taxon>Insecta</taxon>
        <taxon>Pterygota</taxon>
        <taxon>Neoptera</taxon>
        <taxon>Endopterygota</taxon>
        <taxon>Diptera</taxon>
        <taxon>Nematocera</taxon>
        <taxon>Culicoidea</taxon>
        <taxon>Culicidae</taxon>
        <taxon>Anophelinae</taxon>
        <taxon>Anopheles</taxon>
    </lineage>
</organism>
<dbReference type="Gene3D" id="2.40.10.10">
    <property type="entry name" value="Trypsin-like serine proteases"/>
    <property type="match status" value="1"/>
</dbReference>
<evidence type="ECO:0000256" key="3">
    <source>
        <dbReference type="ARBA" id="ARBA00022588"/>
    </source>
</evidence>
<evidence type="ECO:0000256" key="7">
    <source>
        <dbReference type="ARBA" id="ARBA00023180"/>
    </source>
</evidence>
<dbReference type="Pfam" id="PF00089">
    <property type="entry name" value="Trypsin"/>
    <property type="match status" value="1"/>
</dbReference>
<keyword evidence="4" id="KW-0732">Signal</keyword>
<dbReference type="InterPro" id="IPR051487">
    <property type="entry name" value="Ser/Thr_Proteases_Immune/Dev"/>
</dbReference>
<name>A0A182JDL8_ANOAO</name>
<dbReference type="InterPro" id="IPR009003">
    <property type="entry name" value="Peptidase_S1_PA"/>
</dbReference>
<keyword evidence="3" id="KW-0399">Innate immunity</keyword>
<dbReference type="SUPFAM" id="SSF50494">
    <property type="entry name" value="Trypsin-like serine proteases"/>
    <property type="match status" value="1"/>
</dbReference>
<dbReference type="VEuPathDB" id="VectorBase:AATE016091"/>
<dbReference type="GO" id="GO:0006508">
    <property type="term" value="P:proteolysis"/>
    <property type="evidence" value="ECO:0007669"/>
    <property type="project" value="InterPro"/>
</dbReference>
<dbReference type="EnsemblMetazoa" id="AATE016091-RA">
    <property type="protein sequence ID" value="AATE016091-PA.1"/>
    <property type="gene ID" value="AATE016091"/>
</dbReference>
<dbReference type="PANTHER" id="PTHR24256">
    <property type="entry name" value="TRYPTASE-RELATED"/>
    <property type="match status" value="1"/>
</dbReference>
<keyword evidence="2" id="KW-0964">Secreted</keyword>
<keyword evidence="6" id="KW-1015">Disulfide bond</keyword>
<evidence type="ECO:0000256" key="5">
    <source>
        <dbReference type="ARBA" id="ARBA00022859"/>
    </source>
</evidence>
<dbReference type="AlphaFoldDB" id="A0A182JDL8"/>
<evidence type="ECO:0000313" key="9">
    <source>
        <dbReference type="EnsemblMetazoa" id="AATE016091-PA.1"/>
    </source>
</evidence>
<evidence type="ECO:0000256" key="4">
    <source>
        <dbReference type="ARBA" id="ARBA00022729"/>
    </source>
</evidence>
<evidence type="ECO:0000256" key="6">
    <source>
        <dbReference type="ARBA" id="ARBA00023157"/>
    </source>
</evidence>
<comment type="subcellular location">
    <subcellularLocation>
        <location evidence="1">Secreted</location>
    </subcellularLocation>
</comment>
<dbReference type="STRING" id="41427.A0A182JDL8"/>
<evidence type="ECO:0000256" key="1">
    <source>
        <dbReference type="ARBA" id="ARBA00004613"/>
    </source>
</evidence>
<keyword evidence="5" id="KW-0391">Immunity</keyword>
<dbReference type="InterPro" id="IPR043504">
    <property type="entry name" value="Peptidase_S1_PA_chymotrypsin"/>
</dbReference>
<proteinExistence type="inferred from homology"/>
<protein>
    <submittedName>
        <fullName evidence="9">Uncharacterized protein</fullName>
    </submittedName>
</protein>